<keyword evidence="6" id="KW-1185">Reference proteome</keyword>
<feature type="binding site" evidence="4">
    <location>
        <position position="131"/>
    </location>
    <ligand>
        <name>S-adenosyl-L-methionine</name>
        <dbReference type="ChEBI" id="CHEBI:59789"/>
    </ligand>
</feature>
<dbReference type="RefSeq" id="WP_066137300.1">
    <property type="nucleotide sequence ID" value="NZ_JARSRL010000004.1"/>
</dbReference>
<organism evidence="5 6">
    <name type="scientific">Lederbergia lenta</name>
    <name type="common">Bacillus lentus</name>
    <dbReference type="NCBI Taxonomy" id="1467"/>
    <lineage>
        <taxon>Bacteria</taxon>
        <taxon>Bacillati</taxon>
        <taxon>Bacillota</taxon>
        <taxon>Bacilli</taxon>
        <taxon>Bacillales</taxon>
        <taxon>Bacillaceae</taxon>
        <taxon>Lederbergia</taxon>
    </lineage>
</organism>
<evidence type="ECO:0000256" key="2">
    <source>
        <dbReference type="ARBA" id="ARBA00022679"/>
    </source>
</evidence>
<dbReference type="EMBL" id="LS483476">
    <property type="protein sequence ID" value="SQI55855.1"/>
    <property type="molecule type" value="Genomic_DNA"/>
</dbReference>
<dbReference type="EC" id="2.1.1.-" evidence="4"/>
<dbReference type="InterPro" id="IPR002935">
    <property type="entry name" value="SAM_O-MeTrfase"/>
</dbReference>
<feature type="binding site" evidence="4">
    <location>
        <position position="83"/>
    </location>
    <ligand>
        <name>S-adenosyl-L-methionine</name>
        <dbReference type="ChEBI" id="CHEBI:59789"/>
    </ligand>
</feature>
<keyword evidence="4" id="KW-0479">Metal-binding</keyword>
<dbReference type="CDD" id="cd02440">
    <property type="entry name" value="AdoMet_MTases"/>
    <property type="match status" value="1"/>
</dbReference>
<dbReference type="Pfam" id="PF01596">
    <property type="entry name" value="Methyltransf_3"/>
    <property type="match status" value="1"/>
</dbReference>
<dbReference type="AlphaFoldDB" id="A0A2X4YVN2"/>
<proteinExistence type="inferred from homology"/>
<evidence type="ECO:0000313" key="6">
    <source>
        <dbReference type="Proteomes" id="UP000249134"/>
    </source>
</evidence>
<comment type="function">
    <text evidence="4">Catalyzes the methylation of 5-hydroxyuridine (ho5U) to form 5-methoxyuridine (mo5U) at position 34 in tRNAs.</text>
</comment>
<protein>
    <recommendedName>
        <fullName evidence="4">tRNA 5-hydroxyuridine methyltransferase</fullName>
        <ecNumber evidence="4">2.1.1.-</ecNumber>
    </recommendedName>
    <alternativeName>
        <fullName evidence="4">ho5U methyltransferase</fullName>
    </alternativeName>
</protein>
<dbReference type="InterPro" id="IPR029063">
    <property type="entry name" value="SAM-dependent_MTases_sf"/>
</dbReference>
<dbReference type="KEGG" id="blen:NCTC4824_01608"/>
<dbReference type="GO" id="GO:0008757">
    <property type="term" value="F:S-adenosylmethionine-dependent methyltransferase activity"/>
    <property type="evidence" value="ECO:0007669"/>
    <property type="project" value="TreeGrafter"/>
</dbReference>
<evidence type="ECO:0000256" key="3">
    <source>
        <dbReference type="ARBA" id="ARBA00022691"/>
    </source>
</evidence>
<reference evidence="5 6" key="1">
    <citation type="submission" date="2018-06" db="EMBL/GenBank/DDBJ databases">
        <authorList>
            <consortium name="Pathogen Informatics"/>
            <person name="Doyle S."/>
        </authorList>
    </citation>
    <scope>NUCLEOTIDE SEQUENCE [LARGE SCALE GENOMIC DNA]</scope>
    <source>
        <strain evidence="5 6">NCTC4824</strain>
    </source>
</reference>
<dbReference type="GO" id="GO:0000287">
    <property type="term" value="F:magnesium ion binding"/>
    <property type="evidence" value="ECO:0007669"/>
    <property type="project" value="UniProtKB-UniRule"/>
</dbReference>
<feature type="binding site" evidence="4">
    <location>
        <position position="131"/>
    </location>
    <ligand>
        <name>Mg(2+)</name>
        <dbReference type="ChEBI" id="CHEBI:18420"/>
    </ligand>
</feature>
<dbReference type="STRING" id="1348624.GCA_001591545_00689"/>
<gene>
    <name evidence="5" type="primary">yrrM</name>
    <name evidence="4" type="synonym">trmR</name>
    <name evidence="5" type="ORF">NCTC4824_01608</name>
</gene>
<accession>A0A2X4YVN2</accession>
<dbReference type="HAMAP" id="MF_02217">
    <property type="entry name" value="TrmR_methyltr"/>
    <property type="match status" value="1"/>
</dbReference>
<evidence type="ECO:0000256" key="4">
    <source>
        <dbReference type="HAMAP-Rule" id="MF_02217"/>
    </source>
</evidence>
<keyword evidence="4" id="KW-0460">Magnesium</keyword>
<keyword evidence="1 4" id="KW-0489">Methyltransferase</keyword>
<feature type="binding site" evidence="4">
    <location>
        <position position="157"/>
    </location>
    <ligand>
        <name>Mg(2+)</name>
        <dbReference type="ChEBI" id="CHEBI:18420"/>
    </ligand>
</feature>
<keyword evidence="2 4" id="KW-0808">Transferase</keyword>
<dbReference type="SUPFAM" id="SSF53335">
    <property type="entry name" value="S-adenosyl-L-methionine-dependent methyltransferases"/>
    <property type="match status" value="1"/>
</dbReference>
<dbReference type="Proteomes" id="UP000249134">
    <property type="component" value="Chromosome 1"/>
</dbReference>
<comment type="catalytic activity">
    <reaction evidence="4">
        <text>5-hydroxyuridine(34) in tRNA + S-adenosyl-L-methionine = 5-methoxyuridine(34) in tRNA + S-adenosyl-L-homocysteine + H(+)</text>
        <dbReference type="Rhea" id="RHEA:60524"/>
        <dbReference type="Rhea" id="RHEA-COMP:13381"/>
        <dbReference type="Rhea" id="RHEA-COMP:15591"/>
        <dbReference type="ChEBI" id="CHEBI:15378"/>
        <dbReference type="ChEBI" id="CHEBI:57856"/>
        <dbReference type="ChEBI" id="CHEBI:59789"/>
        <dbReference type="ChEBI" id="CHEBI:136877"/>
        <dbReference type="ChEBI" id="CHEBI:143860"/>
    </reaction>
</comment>
<dbReference type="Gene3D" id="3.40.50.150">
    <property type="entry name" value="Vaccinia Virus protein VP39"/>
    <property type="match status" value="1"/>
</dbReference>
<feature type="binding site" evidence="4">
    <location>
        <position position="158"/>
    </location>
    <ligand>
        <name>Mg(2+)</name>
        <dbReference type="ChEBI" id="CHEBI:18420"/>
    </ligand>
</feature>
<dbReference type="PROSITE" id="PS51682">
    <property type="entry name" value="SAM_OMT_I"/>
    <property type="match status" value="1"/>
</dbReference>
<dbReference type="InterPro" id="IPR043675">
    <property type="entry name" value="TrmR_methyltr"/>
</dbReference>
<keyword evidence="3 4" id="KW-0949">S-adenosyl-L-methionine</keyword>
<name>A0A2X4YVN2_LEDLE</name>
<evidence type="ECO:0000313" key="5">
    <source>
        <dbReference type="EMBL" id="SQI55855.1"/>
    </source>
</evidence>
<sequence>MNDDAIKQYLEDLLPVRNKFFQGLEQFAKEHRVPIMEPTGIAAMLQMMKIQKPKQILEIGTAIGYSALRMADALPDTKVVTLEMDDIRVEQALSNIQLLGVERQIKVIKGNALNLYDEVAAHGMYDAIFIDAAKGQYIKFFEMYRELLTENGCIYTDNVLFKGLVAQTDTPNKRLASLVGKINAYNRWLMDNKRFDTVILPVGDGLAVSRKRTGVGNE</sequence>
<comment type="subunit">
    <text evidence="4">Homodimer.</text>
</comment>
<dbReference type="PANTHER" id="PTHR10509">
    <property type="entry name" value="O-METHYLTRANSFERASE-RELATED"/>
    <property type="match status" value="1"/>
</dbReference>
<comment type="caution">
    <text evidence="4">Lacks conserved residue(s) required for the propagation of feature annotation.</text>
</comment>
<dbReference type="GO" id="GO:0016300">
    <property type="term" value="F:tRNA (uridine) methyltransferase activity"/>
    <property type="evidence" value="ECO:0007669"/>
    <property type="project" value="UniProtKB-UniRule"/>
</dbReference>
<dbReference type="GO" id="GO:0030488">
    <property type="term" value="P:tRNA methylation"/>
    <property type="evidence" value="ECO:0007669"/>
    <property type="project" value="UniProtKB-UniRule"/>
</dbReference>
<dbReference type="PANTHER" id="PTHR10509:SF14">
    <property type="entry name" value="CAFFEOYL-COA O-METHYLTRANSFERASE 3-RELATED"/>
    <property type="match status" value="1"/>
</dbReference>
<feature type="binding site" evidence="4">
    <location>
        <position position="66"/>
    </location>
    <ligand>
        <name>S-adenosyl-L-methionine</name>
        <dbReference type="ChEBI" id="CHEBI:59789"/>
    </ligand>
</feature>
<dbReference type="GO" id="GO:0008171">
    <property type="term" value="F:O-methyltransferase activity"/>
    <property type="evidence" value="ECO:0007669"/>
    <property type="project" value="InterPro"/>
</dbReference>
<comment type="similarity">
    <text evidence="4">Belongs to the class I-like SAM-binding methyltransferase superfamily. Cation-dependent O-methyltransferase family.</text>
</comment>
<feature type="binding site" evidence="4">
    <location>
        <position position="36"/>
    </location>
    <ligand>
        <name>S-adenosyl-L-methionine</name>
        <dbReference type="ChEBI" id="CHEBI:59789"/>
    </ligand>
</feature>
<dbReference type="InterPro" id="IPR050362">
    <property type="entry name" value="Cation-dep_OMT"/>
</dbReference>
<evidence type="ECO:0000256" key="1">
    <source>
        <dbReference type="ARBA" id="ARBA00022603"/>
    </source>
</evidence>
<keyword evidence="4" id="KW-0819">tRNA processing</keyword>